<keyword evidence="1" id="KW-1133">Transmembrane helix</keyword>
<name>A0A2V1ZNZ7_PSYIM</name>
<gene>
    <name evidence="2" type="ORF">C8D84_11719</name>
</gene>
<dbReference type="Proteomes" id="UP000245655">
    <property type="component" value="Unassembled WGS sequence"/>
</dbReference>
<feature type="transmembrane region" description="Helical" evidence="1">
    <location>
        <begin position="72"/>
        <end position="93"/>
    </location>
</feature>
<dbReference type="AlphaFoldDB" id="A0A2V1ZNZ7"/>
<organism evidence="2 3">
    <name type="scientific">Psychrobacter immobilis</name>
    <dbReference type="NCBI Taxonomy" id="498"/>
    <lineage>
        <taxon>Bacteria</taxon>
        <taxon>Pseudomonadati</taxon>
        <taxon>Pseudomonadota</taxon>
        <taxon>Gammaproteobacteria</taxon>
        <taxon>Moraxellales</taxon>
        <taxon>Moraxellaceae</taxon>
        <taxon>Psychrobacter</taxon>
    </lineage>
</organism>
<keyword evidence="3" id="KW-1185">Reference proteome</keyword>
<proteinExistence type="predicted"/>
<evidence type="ECO:0000313" key="3">
    <source>
        <dbReference type="Proteomes" id="UP000245655"/>
    </source>
</evidence>
<keyword evidence="1" id="KW-0812">Transmembrane</keyword>
<dbReference type="EMBL" id="QGGM01000017">
    <property type="protein sequence ID" value="PWK06535.1"/>
    <property type="molecule type" value="Genomic_DNA"/>
</dbReference>
<evidence type="ECO:0000256" key="1">
    <source>
        <dbReference type="SAM" id="Phobius"/>
    </source>
</evidence>
<protein>
    <submittedName>
        <fullName evidence="2">Uncharacterized protein</fullName>
    </submittedName>
</protein>
<accession>A0A2V1ZNZ7</accession>
<feature type="transmembrane region" description="Helical" evidence="1">
    <location>
        <begin position="36"/>
        <end position="60"/>
    </location>
</feature>
<keyword evidence="1" id="KW-0472">Membrane</keyword>
<evidence type="ECO:0000313" key="2">
    <source>
        <dbReference type="EMBL" id="PWK06535.1"/>
    </source>
</evidence>
<sequence>MIIILGILVALIIVVALLVPEGVDYTKAVKEIMSRYIKIHVALVFFRNPLLQLIFFYIDYRDRLDIEEKRMFKRYFITQFFSIFIFITIIFIVKHYI</sequence>
<reference evidence="2 3" key="1">
    <citation type="submission" date="2018-05" db="EMBL/GenBank/DDBJ databases">
        <title>Genomic Encyclopedia of Type Strains, Phase IV (KMG-IV): sequencing the most valuable type-strain genomes for metagenomic binning, comparative biology and taxonomic classification.</title>
        <authorList>
            <person name="Goeker M."/>
        </authorList>
    </citation>
    <scope>NUCLEOTIDE SEQUENCE [LARGE SCALE GENOMIC DNA]</scope>
    <source>
        <strain evidence="2 3">DSM 7229</strain>
    </source>
</reference>
<comment type="caution">
    <text evidence="2">The sequence shown here is derived from an EMBL/GenBank/DDBJ whole genome shotgun (WGS) entry which is preliminary data.</text>
</comment>